<dbReference type="Proteomes" id="UP001596060">
    <property type="component" value="Unassembled WGS sequence"/>
</dbReference>
<reference evidence="3" key="1">
    <citation type="journal article" date="2019" name="Int. J. Syst. Evol. Microbiol.">
        <title>The Global Catalogue of Microorganisms (GCM) 10K type strain sequencing project: providing services to taxonomists for standard genome sequencing and annotation.</title>
        <authorList>
            <consortium name="The Broad Institute Genomics Platform"/>
            <consortium name="The Broad Institute Genome Sequencing Center for Infectious Disease"/>
            <person name="Wu L."/>
            <person name="Ma J."/>
        </authorList>
    </citation>
    <scope>NUCLEOTIDE SEQUENCE [LARGE SCALE GENOMIC DNA]</scope>
    <source>
        <strain evidence="3">CCUG 43117</strain>
    </source>
</reference>
<sequence>MALLILVAILNFAAVTGFVAYRAAKGRTNLIALSCLACFAATVSVGAVLTFAVTKTGMV</sequence>
<proteinExistence type="predicted"/>
<protein>
    <submittedName>
        <fullName evidence="2">Uncharacterized protein</fullName>
    </submittedName>
</protein>
<evidence type="ECO:0000313" key="3">
    <source>
        <dbReference type="Proteomes" id="UP001596060"/>
    </source>
</evidence>
<keyword evidence="1" id="KW-1133">Transmembrane helix</keyword>
<gene>
    <name evidence="2" type="ORF">ACFPN9_08955</name>
</gene>
<dbReference type="EMBL" id="JBHSLU010000017">
    <property type="protein sequence ID" value="MFC5505385.1"/>
    <property type="molecule type" value="Genomic_DNA"/>
</dbReference>
<keyword evidence="1" id="KW-0812">Transmembrane</keyword>
<keyword evidence="1" id="KW-0472">Membrane</keyword>
<keyword evidence="3" id="KW-1185">Reference proteome</keyword>
<name>A0ABW0NY21_9HYPH</name>
<evidence type="ECO:0000313" key="2">
    <source>
        <dbReference type="EMBL" id="MFC5505385.1"/>
    </source>
</evidence>
<organism evidence="2 3">
    <name type="scientific">Bosea massiliensis</name>
    <dbReference type="NCBI Taxonomy" id="151419"/>
    <lineage>
        <taxon>Bacteria</taxon>
        <taxon>Pseudomonadati</taxon>
        <taxon>Pseudomonadota</taxon>
        <taxon>Alphaproteobacteria</taxon>
        <taxon>Hyphomicrobiales</taxon>
        <taxon>Boseaceae</taxon>
        <taxon>Bosea</taxon>
    </lineage>
</organism>
<evidence type="ECO:0000256" key="1">
    <source>
        <dbReference type="SAM" id="Phobius"/>
    </source>
</evidence>
<feature type="transmembrane region" description="Helical" evidence="1">
    <location>
        <begin position="30"/>
        <end position="53"/>
    </location>
</feature>
<accession>A0ABW0NY21</accession>
<comment type="caution">
    <text evidence="2">The sequence shown here is derived from an EMBL/GenBank/DDBJ whole genome shotgun (WGS) entry which is preliminary data.</text>
</comment>
<dbReference type="RefSeq" id="WP_068204269.1">
    <property type="nucleotide sequence ID" value="NZ_JBHSLU010000017.1"/>
</dbReference>